<dbReference type="SUPFAM" id="SSF48452">
    <property type="entry name" value="TPR-like"/>
    <property type="match status" value="1"/>
</dbReference>
<dbReference type="InterPro" id="IPR011990">
    <property type="entry name" value="TPR-like_helical_dom_sf"/>
</dbReference>
<organism evidence="6 7">
    <name type="scientific">Snuella lapsa</name>
    <dbReference type="NCBI Taxonomy" id="870481"/>
    <lineage>
        <taxon>Bacteria</taxon>
        <taxon>Pseudomonadati</taxon>
        <taxon>Bacteroidota</taxon>
        <taxon>Flavobacteriia</taxon>
        <taxon>Flavobacteriales</taxon>
        <taxon>Flavobacteriaceae</taxon>
        <taxon>Snuella</taxon>
    </lineage>
</organism>
<dbReference type="InterPro" id="IPR006664">
    <property type="entry name" value="OMP_bac"/>
</dbReference>
<proteinExistence type="predicted"/>
<dbReference type="SUPFAM" id="SSF82171">
    <property type="entry name" value="DPP6 N-terminal domain-like"/>
    <property type="match status" value="1"/>
</dbReference>
<evidence type="ECO:0000259" key="5">
    <source>
        <dbReference type="PROSITE" id="PS51123"/>
    </source>
</evidence>
<keyword evidence="2 4" id="KW-0472">Membrane</keyword>
<dbReference type="EMBL" id="BAABCY010000075">
    <property type="protein sequence ID" value="GAA3576474.1"/>
    <property type="molecule type" value="Genomic_DNA"/>
</dbReference>
<evidence type="ECO:0000313" key="6">
    <source>
        <dbReference type="EMBL" id="GAA3576474.1"/>
    </source>
</evidence>
<evidence type="ECO:0000256" key="1">
    <source>
        <dbReference type="ARBA" id="ARBA00004442"/>
    </source>
</evidence>
<gene>
    <name evidence="6" type="ORF">GCM10022395_26650</name>
</gene>
<keyword evidence="7" id="KW-1185">Reference proteome</keyword>
<dbReference type="SUPFAM" id="SSF103088">
    <property type="entry name" value="OmpA-like"/>
    <property type="match status" value="1"/>
</dbReference>
<accession>A0ABP6Y2X4</accession>
<dbReference type="InterPro" id="IPR006665">
    <property type="entry name" value="OmpA-like"/>
</dbReference>
<dbReference type="InterPro" id="IPR011659">
    <property type="entry name" value="WD40"/>
</dbReference>
<dbReference type="Pfam" id="PF00691">
    <property type="entry name" value="OmpA"/>
    <property type="match status" value="1"/>
</dbReference>
<dbReference type="CDD" id="cd07185">
    <property type="entry name" value="OmpA_C-like"/>
    <property type="match status" value="1"/>
</dbReference>
<dbReference type="PROSITE" id="PS51123">
    <property type="entry name" value="OMPA_2"/>
    <property type="match status" value="1"/>
</dbReference>
<evidence type="ECO:0000256" key="3">
    <source>
        <dbReference type="ARBA" id="ARBA00023237"/>
    </source>
</evidence>
<dbReference type="Gene3D" id="3.30.1330.60">
    <property type="entry name" value="OmpA-like domain"/>
    <property type="match status" value="1"/>
</dbReference>
<feature type="domain" description="OmpA-like" evidence="5">
    <location>
        <begin position="524"/>
        <end position="649"/>
    </location>
</feature>
<dbReference type="PANTHER" id="PTHR30329">
    <property type="entry name" value="STATOR ELEMENT OF FLAGELLAR MOTOR COMPLEX"/>
    <property type="match status" value="1"/>
</dbReference>
<dbReference type="Pfam" id="PF07676">
    <property type="entry name" value="PD40"/>
    <property type="match status" value="2"/>
</dbReference>
<dbReference type="Gene3D" id="2.120.10.30">
    <property type="entry name" value="TolB, C-terminal domain"/>
    <property type="match status" value="1"/>
</dbReference>
<evidence type="ECO:0000313" key="7">
    <source>
        <dbReference type="Proteomes" id="UP001500954"/>
    </source>
</evidence>
<dbReference type="Gene3D" id="1.25.40.10">
    <property type="entry name" value="Tetratricopeptide repeat domain"/>
    <property type="match status" value="1"/>
</dbReference>
<evidence type="ECO:0000256" key="4">
    <source>
        <dbReference type="PROSITE-ProRule" id="PRU00473"/>
    </source>
</evidence>
<comment type="subcellular location">
    <subcellularLocation>
        <location evidence="1">Cell outer membrane</location>
    </subcellularLocation>
</comment>
<dbReference type="PANTHER" id="PTHR30329:SF21">
    <property type="entry name" value="LIPOPROTEIN YIAD-RELATED"/>
    <property type="match status" value="1"/>
</dbReference>
<comment type="caution">
    <text evidence="6">The sequence shown here is derived from an EMBL/GenBank/DDBJ whole genome shotgun (WGS) entry which is preliminary data.</text>
</comment>
<dbReference type="InterPro" id="IPR011042">
    <property type="entry name" value="6-blade_b-propeller_TolB-like"/>
</dbReference>
<evidence type="ECO:0000256" key="2">
    <source>
        <dbReference type="ARBA" id="ARBA00023136"/>
    </source>
</evidence>
<dbReference type="Proteomes" id="UP001500954">
    <property type="component" value="Unassembled WGS sequence"/>
</dbReference>
<reference evidence="7" key="1">
    <citation type="journal article" date="2019" name="Int. J. Syst. Evol. Microbiol.">
        <title>The Global Catalogue of Microorganisms (GCM) 10K type strain sequencing project: providing services to taxonomists for standard genome sequencing and annotation.</title>
        <authorList>
            <consortium name="The Broad Institute Genomics Platform"/>
            <consortium name="The Broad Institute Genome Sequencing Center for Infectious Disease"/>
            <person name="Wu L."/>
            <person name="Ma J."/>
        </authorList>
    </citation>
    <scope>NUCLEOTIDE SEQUENCE [LARGE SCALE GENOMIC DNA]</scope>
    <source>
        <strain evidence="7">JCM 17111</strain>
    </source>
</reference>
<dbReference type="InterPro" id="IPR036737">
    <property type="entry name" value="OmpA-like_sf"/>
</dbReference>
<name>A0ABP6Y2X4_9FLAO</name>
<sequence length="649" mass="75156">MSDMKKIIYIVVLVFVTSFVYAQKGRVRAMENDYENFAYVKTSDVLLRVAEKGYKSVNLFEKLANSFYFNNKMEEAVKWYGELMALNEEVDPELYYRYAQALKYIERYEEADAWMQKFHELNTEDSRGKAFINNVDYLKIIENNTNDDIVLHNLSINSETSDFGTFQLNNQIVFASSRGNGRKYKWNEQPFLDLYSAEKEGDTTFTNVSNFDSNLNTKFHESTPTFTKDGKRVYFTRNNYYQGKYRKDDNNINRLKLFRATINDAGEWGNIKSIHFNSDEYSVAHPTLNPDGTRLYFASDMPGTIGQADLYVVDVNEDGSLGEPRNLGTEINTEGKETFPFMNDQGDLYFSSDGYPGLGGLDIYIIRDFEKLYQENNELIKGNLAKPINSPQDDFGFFENLSTKQVFISSNRPNGKGDDDIYTFTIPECKQTVEGLVKDKINLELLPNSMVTLFDKQGQKIKEVVVGDDAYFNFSVDCETEYLVRAEKETYTPDEKRFTTPNKSQELKLELLLEKDEYELKVGDDLAKVLDIPIIYFDFDKYNIRYDATVELQKVLEVMTEYPTMIVDIRSHTDCRGSYKYNETLSDNRAKSTRQYLIEKGIEPERLTAKGYGEYELVNNCGCEPDNYSTCSEVEHQLNRRSEFIIVKI</sequence>
<dbReference type="InterPro" id="IPR050330">
    <property type="entry name" value="Bact_OuterMem_StrucFunc"/>
</dbReference>
<keyword evidence="3" id="KW-0998">Cell outer membrane</keyword>
<dbReference type="PRINTS" id="PR01021">
    <property type="entry name" value="OMPADOMAIN"/>
</dbReference>
<protein>
    <submittedName>
        <fullName evidence="6">OmpA family protein</fullName>
    </submittedName>
</protein>